<evidence type="ECO:0000256" key="1">
    <source>
        <dbReference type="SAM" id="MobiDB-lite"/>
    </source>
</evidence>
<name>A0ABN9QFW3_9DINO</name>
<feature type="compositionally biased region" description="Low complexity" evidence="1">
    <location>
        <begin position="67"/>
        <end position="82"/>
    </location>
</feature>
<comment type="caution">
    <text evidence="2">The sequence shown here is derived from an EMBL/GenBank/DDBJ whole genome shotgun (WGS) entry which is preliminary data.</text>
</comment>
<gene>
    <name evidence="2" type="ORF">PCOR1329_LOCUS10782</name>
</gene>
<feature type="region of interest" description="Disordered" evidence="1">
    <location>
        <begin position="16"/>
        <end position="156"/>
    </location>
</feature>
<dbReference type="Proteomes" id="UP001189429">
    <property type="component" value="Unassembled WGS sequence"/>
</dbReference>
<feature type="non-terminal residue" evidence="2">
    <location>
        <position position="1"/>
    </location>
</feature>
<sequence>LCKLAPETALFPLRRASRGVRLARARGTQEATPRTHRREGGPAGCGKAPRRPGRRRDPRSLRGGRGLLLLGRRARAGAAAPADLDFVRAEQRPRSPGGAGSSPARGTRQRRRKKRRHMQYEGAEISLGSVRPPRSTEKVKPLEPRSRKAPNKPNVD</sequence>
<evidence type="ECO:0000313" key="3">
    <source>
        <dbReference type="Proteomes" id="UP001189429"/>
    </source>
</evidence>
<feature type="compositionally biased region" description="Basic residues" evidence="1">
    <location>
        <begin position="107"/>
        <end position="117"/>
    </location>
</feature>
<feature type="compositionally biased region" description="Basic residues" evidence="1">
    <location>
        <begin position="48"/>
        <end position="57"/>
    </location>
</feature>
<accession>A0ABN9QFW3</accession>
<dbReference type="EMBL" id="CAUYUJ010003069">
    <property type="protein sequence ID" value="CAK0803716.1"/>
    <property type="molecule type" value="Genomic_DNA"/>
</dbReference>
<reference evidence="2" key="1">
    <citation type="submission" date="2023-10" db="EMBL/GenBank/DDBJ databases">
        <authorList>
            <person name="Chen Y."/>
            <person name="Shah S."/>
            <person name="Dougan E. K."/>
            <person name="Thang M."/>
            <person name="Chan C."/>
        </authorList>
    </citation>
    <scope>NUCLEOTIDE SEQUENCE [LARGE SCALE GENOMIC DNA]</scope>
</reference>
<keyword evidence="3" id="KW-1185">Reference proteome</keyword>
<feature type="compositionally biased region" description="Basic and acidic residues" evidence="1">
    <location>
        <begin position="134"/>
        <end position="146"/>
    </location>
</feature>
<evidence type="ECO:0000313" key="2">
    <source>
        <dbReference type="EMBL" id="CAK0803716.1"/>
    </source>
</evidence>
<proteinExistence type="predicted"/>
<organism evidence="2 3">
    <name type="scientific">Prorocentrum cordatum</name>
    <dbReference type="NCBI Taxonomy" id="2364126"/>
    <lineage>
        <taxon>Eukaryota</taxon>
        <taxon>Sar</taxon>
        <taxon>Alveolata</taxon>
        <taxon>Dinophyceae</taxon>
        <taxon>Prorocentrales</taxon>
        <taxon>Prorocentraceae</taxon>
        <taxon>Prorocentrum</taxon>
    </lineage>
</organism>
<protein>
    <submittedName>
        <fullName evidence="2">Uncharacterized protein</fullName>
    </submittedName>
</protein>